<dbReference type="EMBL" id="PJEO01000014">
    <property type="protein sequence ID" value="PKQ46422.1"/>
    <property type="molecule type" value="Genomic_DNA"/>
</dbReference>
<gene>
    <name evidence="1" type="ORF">CSW08_03335</name>
</gene>
<dbReference type="OrthoDB" id="27194at2"/>
<protein>
    <submittedName>
        <fullName evidence="1">DUF2256 domain-containing protein</fullName>
    </submittedName>
</protein>
<evidence type="ECO:0000313" key="2">
    <source>
        <dbReference type="Proteomes" id="UP000233435"/>
    </source>
</evidence>
<dbReference type="InterPro" id="IPR017136">
    <property type="entry name" value="UCP037205"/>
</dbReference>
<sequence length="43" mass="5265">MKKQHLPQKTCVVCQLPFTWRKKWEKNWESFKNHAGILKKILL</sequence>
<dbReference type="AlphaFoldDB" id="A0A2N3HND7"/>
<reference evidence="1 2" key="1">
    <citation type="submission" date="2017-12" db="EMBL/GenBank/DDBJ databases">
        <title>Confluentibacter flavum sp. nov., isolated from the saline lake.</title>
        <authorList>
            <person name="Yu L."/>
        </authorList>
    </citation>
    <scope>NUCLEOTIDE SEQUENCE [LARGE SCALE GENOMIC DNA]</scope>
    <source>
        <strain evidence="1 2">3B</strain>
    </source>
</reference>
<name>A0A2N3HND7_9FLAO</name>
<organism evidence="1 2">
    <name type="scientific">Confluentibacter flavum</name>
    <dbReference type="NCBI Taxonomy" id="1909700"/>
    <lineage>
        <taxon>Bacteria</taxon>
        <taxon>Pseudomonadati</taxon>
        <taxon>Bacteroidota</taxon>
        <taxon>Flavobacteriia</taxon>
        <taxon>Flavobacteriales</taxon>
        <taxon>Flavobacteriaceae</taxon>
        <taxon>Confluentibacter</taxon>
    </lineage>
</organism>
<accession>A0A2N3HND7</accession>
<dbReference type="Proteomes" id="UP000233435">
    <property type="component" value="Unassembled WGS sequence"/>
</dbReference>
<keyword evidence="2" id="KW-1185">Reference proteome</keyword>
<comment type="caution">
    <text evidence="1">The sequence shown here is derived from an EMBL/GenBank/DDBJ whole genome shotgun (WGS) entry which is preliminary data.</text>
</comment>
<proteinExistence type="predicted"/>
<dbReference type="Pfam" id="PF10013">
    <property type="entry name" value="DUF2256"/>
    <property type="match status" value="1"/>
</dbReference>
<evidence type="ECO:0000313" key="1">
    <source>
        <dbReference type="EMBL" id="PKQ46422.1"/>
    </source>
</evidence>
<dbReference type="RefSeq" id="WP_106658696.1">
    <property type="nucleotide sequence ID" value="NZ_PJEO01000014.1"/>
</dbReference>